<keyword evidence="2" id="KW-1185">Reference proteome</keyword>
<dbReference type="Proteomes" id="UP000245921">
    <property type="component" value="Unassembled WGS sequence"/>
</dbReference>
<dbReference type="InterPro" id="IPR050155">
    <property type="entry name" value="HAD-like_hydrolase_sf"/>
</dbReference>
<comment type="caution">
    <text evidence="1">The sequence shown here is derived from an EMBL/GenBank/DDBJ whole genome shotgun (WGS) entry which is preliminary data.</text>
</comment>
<dbReference type="RefSeq" id="WP_109605231.1">
    <property type="nucleotide sequence ID" value="NZ_JAMHJO010000019.1"/>
</dbReference>
<dbReference type="InterPro" id="IPR041492">
    <property type="entry name" value="HAD_2"/>
</dbReference>
<dbReference type="SFLD" id="SFLDS00003">
    <property type="entry name" value="Haloacid_Dehalogenase"/>
    <property type="match status" value="1"/>
</dbReference>
<dbReference type="NCBIfam" id="TIGR01549">
    <property type="entry name" value="HAD-SF-IA-v1"/>
    <property type="match status" value="1"/>
</dbReference>
<dbReference type="InterPro" id="IPR036412">
    <property type="entry name" value="HAD-like_sf"/>
</dbReference>
<dbReference type="AlphaFoldDB" id="A0AA45C5U3"/>
<dbReference type="InterPro" id="IPR023214">
    <property type="entry name" value="HAD_sf"/>
</dbReference>
<dbReference type="PANTHER" id="PTHR43434:SF25">
    <property type="entry name" value="PHOSPHOGLYCOLATE PHOSPHATASE"/>
    <property type="match status" value="1"/>
</dbReference>
<name>A0AA45C5U3_9BACT</name>
<reference evidence="1 2" key="1">
    <citation type="submission" date="2018-05" db="EMBL/GenBank/DDBJ databases">
        <title>Genomic Encyclopedia of Type Strains, Phase IV (KMG-IV): sequencing the most valuable type-strain genomes for metagenomic binning, comparative biology and taxonomic classification.</title>
        <authorList>
            <person name="Goeker M."/>
        </authorList>
    </citation>
    <scope>NUCLEOTIDE SEQUENCE [LARGE SCALE GENOMIC DNA]</scope>
    <source>
        <strain evidence="1 2">DSM 24906</strain>
    </source>
</reference>
<dbReference type="Gene3D" id="3.40.50.1000">
    <property type="entry name" value="HAD superfamily/HAD-like"/>
    <property type="match status" value="1"/>
</dbReference>
<dbReference type="SUPFAM" id="SSF56784">
    <property type="entry name" value="HAD-like"/>
    <property type="match status" value="1"/>
</dbReference>
<dbReference type="Gene3D" id="1.10.150.240">
    <property type="entry name" value="Putative phosphatase, domain 2"/>
    <property type="match status" value="1"/>
</dbReference>
<gene>
    <name evidence="1" type="ORF">C7380_11317</name>
</gene>
<protein>
    <submittedName>
        <fullName evidence="1">HAD superfamily hydrolase (TIGR01549 family)</fullName>
    </submittedName>
</protein>
<dbReference type="GO" id="GO:0006281">
    <property type="term" value="P:DNA repair"/>
    <property type="evidence" value="ECO:0007669"/>
    <property type="project" value="TreeGrafter"/>
</dbReference>
<dbReference type="PANTHER" id="PTHR43434">
    <property type="entry name" value="PHOSPHOGLYCOLATE PHOSPHATASE"/>
    <property type="match status" value="1"/>
</dbReference>
<accession>A0AA45C5U3</accession>
<proteinExistence type="predicted"/>
<dbReference type="InterPro" id="IPR006439">
    <property type="entry name" value="HAD-SF_hydro_IA"/>
</dbReference>
<sequence>MKFENFIWDFDGTLFNTYPATLDAFEITLKDFGVFEYSRDEIYDDTRKTITFALENLIKKYDLNRIFVDKFWENANKVHPKYNVPFENAIICCKKIKDNNLNNFIITHRDKRSTHEILRYYGVFDLFKEIITEENGFENKPNPESFLYVIDKYDLILSKTLCIGDRELDIKAGKNSNIKTCFMNFDNSDNLLEADFVFNSFNEFINKFI</sequence>
<dbReference type="InterPro" id="IPR023198">
    <property type="entry name" value="PGP-like_dom2"/>
</dbReference>
<organism evidence="1 2">
    <name type="scientific">Oceanotoga teriensis</name>
    <dbReference type="NCBI Taxonomy" id="515440"/>
    <lineage>
        <taxon>Bacteria</taxon>
        <taxon>Thermotogati</taxon>
        <taxon>Thermotogota</taxon>
        <taxon>Thermotogae</taxon>
        <taxon>Petrotogales</taxon>
        <taxon>Petrotogaceae</taxon>
        <taxon>Oceanotoga</taxon>
    </lineage>
</organism>
<evidence type="ECO:0000313" key="2">
    <source>
        <dbReference type="Proteomes" id="UP000245921"/>
    </source>
</evidence>
<keyword evidence="1" id="KW-0378">Hydrolase</keyword>
<dbReference type="Pfam" id="PF13419">
    <property type="entry name" value="HAD_2"/>
    <property type="match status" value="1"/>
</dbReference>
<dbReference type="GO" id="GO:0008967">
    <property type="term" value="F:phosphoglycolate phosphatase activity"/>
    <property type="evidence" value="ECO:0007669"/>
    <property type="project" value="TreeGrafter"/>
</dbReference>
<dbReference type="EMBL" id="QGGI01000013">
    <property type="protein sequence ID" value="PWJ90029.1"/>
    <property type="molecule type" value="Genomic_DNA"/>
</dbReference>
<evidence type="ECO:0000313" key="1">
    <source>
        <dbReference type="EMBL" id="PWJ90029.1"/>
    </source>
</evidence>
<dbReference type="SFLD" id="SFLDG01129">
    <property type="entry name" value="C1.5:_HAD__Beta-PGM__Phosphata"/>
    <property type="match status" value="1"/>
</dbReference>
<dbReference type="SFLD" id="SFLDG01135">
    <property type="entry name" value="C1.5.6:_HAD__Beta-PGM__Phospha"/>
    <property type="match status" value="1"/>
</dbReference>
<dbReference type="GO" id="GO:0005829">
    <property type="term" value="C:cytosol"/>
    <property type="evidence" value="ECO:0007669"/>
    <property type="project" value="TreeGrafter"/>
</dbReference>